<dbReference type="STRING" id="1618358.UX80_C0003G0068"/>
<evidence type="ECO:0000313" key="1">
    <source>
        <dbReference type="EMBL" id="KKU58413.1"/>
    </source>
</evidence>
<gene>
    <name evidence="1" type="ORF">UX80_C0003G0068</name>
</gene>
<name>A0A0G1TW94_9BACT</name>
<dbReference type="Proteomes" id="UP000034307">
    <property type="component" value="Unassembled WGS sequence"/>
</dbReference>
<accession>A0A0G1TW94</accession>
<sequence>MVLKPVMRSTSREKLPVVSAVAVCSPFSEMISKVALGVAVPERVIVSVETRASSSGVEIVSWLLVTSLLGVGDGDTEALGEGWGRFFKL</sequence>
<proteinExistence type="predicted"/>
<comment type="caution">
    <text evidence="1">The sequence shown here is derived from an EMBL/GenBank/DDBJ whole genome shotgun (WGS) entry which is preliminary data.</text>
</comment>
<dbReference type="AlphaFoldDB" id="A0A0G1TW94"/>
<reference evidence="1 2" key="1">
    <citation type="journal article" date="2015" name="Nature">
        <title>rRNA introns, odd ribosomes, and small enigmatic genomes across a large radiation of phyla.</title>
        <authorList>
            <person name="Brown C.T."/>
            <person name="Hug L.A."/>
            <person name="Thomas B.C."/>
            <person name="Sharon I."/>
            <person name="Castelle C.J."/>
            <person name="Singh A."/>
            <person name="Wilkins M.J."/>
            <person name="Williams K.H."/>
            <person name="Banfield J.F."/>
        </authorList>
    </citation>
    <scope>NUCLEOTIDE SEQUENCE [LARGE SCALE GENOMIC DNA]</scope>
</reference>
<dbReference type="EMBL" id="LCNO01000003">
    <property type="protein sequence ID" value="KKU58413.1"/>
    <property type="molecule type" value="Genomic_DNA"/>
</dbReference>
<evidence type="ECO:0000313" key="2">
    <source>
        <dbReference type="Proteomes" id="UP000034307"/>
    </source>
</evidence>
<protein>
    <submittedName>
        <fullName evidence="1">Uncharacterized protein</fullName>
    </submittedName>
</protein>
<organism evidence="1 2">
    <name type="scientific">Candidatus Amesbacteria bacterium GW2011_GWA2_47_11b</name>
    <dbReference type="NCBI Taxonomy" id="1618358"/>
    <lineage>
        <taxon>Bacteria</taxon>
        <taxon>Candidatus Amesiibacteriota</taxon>
    </lineage>
</organism>